<feature type="chain" id="PRO_5013373158" evidence="2">
    <location>
        <begin position="23"/>
        <end position="323"/>
    </location>
</feature>
<dbReference type="PIRSF" id="PIRSF006470">
    <property type="entry name" value="DctB"/>
    <property type="match status" value="1"/>
</dbReference>
<dbReference type="InterPro" id="IPR004682">
    <property type="entry name" value="TRAP_DctP"/>
</dbReference>
<dbReference type="OrthoDB" id="7375081at2"/>
<dbReference type="SUPFAM" id="SSF53850">
    <property type="entry name" value="Periplasmic binding protein-like II"/>
    <property type="match status" value="1"/>
</dbReference>
<comment type="caution">
    <text evidence="3">The sequence shown here is derived from an EMBL/GenBank/DDBJ whole genome shotgun (WGS) entry which is preliminary data.</text>
</comment>
<dbReference type="NCBIfam" id="NF037995">
    <property type="entry name" value="TRAP_S1"/>
    <property type="match status" value="1"/>
</dbReference>
<sequence>MTLTRLLATASVAMALALPAAARDFRSSDVHPKEYPTVQAVIHMGKLVSERTGGKYDVKVFPQSALGSEKDTVEQTKLGALDMVRVNTAVFTAIAPETLVPSLPFLFKSKDHMRRVLDGPIGDEILAALEPQGFIGLAFYDSGSRSIYTPGKPIKSVADMKGLKVRVQQSDMWVSLMQALGANATPLPYAEVYTALKTGVVDAAENNWPSYDTSRHFEVAKFYSLTEHSMAPELLVFSKRVWDGLSADERKIIKQAAKESVPHMRKLWDEQEEKSRKLVEAAGVTIVSDVNKQSFADAVKPVYDKFASDPKLKSLISRIQQTN</sequence>
<feature type="signal peptide" evidence="2">
    <location>
        <begin position="1"/>
        <end position="22"/>
    </location>
</feature>
<dbReference type="GO" id="GO:0055085">
    <property type="term" value="P:transmembrane transport"/>
    <property type="evidence" value="ECO:0007669"/>
    <property type="project" value="InterPro"/>
</dbReference>
<name>A0A255XV96_9PROT</name>
<evidence type="ECO:0000313" key="4">
    <source>
        <dbReference type="Proteomes" id="UP000216361"/>
    </source>
</evidence>
<dbReference type="PANTHER" id="PTHR33376:SF2">
    <property type="entry name" value="DICARBOXYLATE-BINDING PERIPLASMIC PROTEIN"/>
    <property type="match status" value="1"/>
</dbReference>
<keyword evidence="4" id="KW-1185">Reference proteome</keyword>
<dbReference type="RefSeq" id="WP_094407983.1">
    <property type="nucleotide sequence ID" value="NZ_BMJZ01000001.1"/>
</dbReference>
<dbReference type="Proteomes" id="UP000216361">
    <property type="component" value="Unassembled WGS sequence"/>
</dbReference>
<dbReference type="Pfam" id="PF03480">
    <property type="entry name" value="DctP"/>
    <property type="match status" value="1"/>
</dbReference>
<accession>A0A255XV96</accession>
<evidence type="ECO:0000256" key="1">
    <source>
        <dbReference type="ARBA" id="ARBA00022729"/>
    </source>
</evidence>
<dbReference type="InterPro" id="IPR038404">
    <property type="entry name" value="TRAP_DctP_sf"/>
</dbReference>
<reference evidence="3 4" key="1">
    <citation type="submission" date="2017-07" db="EMBL/GenBank/DDBJ databases">
        <title>Elstera cyanobacteriorum sp. nov., a novel bacterium isolated from cyanobacterial aggregates in a eutrophic lake.</title>
        <authorList>
            <person name="Cai H."/>
        </authorList>
    </citation>
    <scope>NUCLEOTIDE SEQUENCE [LARGE SCALE GENOMIC DNA]</scope>
    <source>
        <strain evidence="3 4">TH019</strain>
    </source>
</reference>
<dbReference type="NCBIfam" id="TIGR00787">
    <property type="entry name" value="dctP"/>
    <property type="match status" value="1"/>
</dbReference>
<dbReference type="AlphaFoldDB" id="A0A255XV96"/>
<dbReference type="InterPro" id="IPR018389">
    <property type="entry name" value="DctP_fam"/>
</dbReference>
<dbReference type="CDD" id="cd13671">
    <property type="entry name" value="PBP2_TRAP_SBP_like_3"/>
    <property type="match status" value="1"/>
</dbReference>
<protein>
    <submittedName>
        <fullName evidence="3">C4-dicarboxylate ABC transporter</fullName>
    </submittedName>
</protein>
<dbReference type="Gene3D" id="3.40.190.170">
    <property type="entry name" value="Bacterial extracellular solute-binding protein, family 7"/>
    <property type="match status" value="1"/>
</dbReference>
<evidence type="ECO:0000256" key="2">
    <source>
        <dbReference type="SAM" id="SignalP"/>
    </source>
</evidence>
<proteinExistence type="predicted"/>
<keyword evidence="1 2" id="KW-0732">Signal</keyword>
<gene>
    <name evidence="3" type="ORF">CHR90_05475</name>
</gene>
<dbReference type="EMBL" id="NOXS01000029">
    <property type="protein sequence ID" value="OYQ20160.1"/>
    <property type="molecule type" value="Genomic_DNA"/>
</dbReference>
<dbReference type="FunFam" id="3.40.190.170:FF:000001">
    <property type="entry name" value="TRAP dicarboxylate transporter, DctP subunit"/>
    <property type="match status" value="1"/>
</dbReference>
<organism evidence="3 4">
    <name type="scientific">Elstera cyanobacteriorum</name>
    <dbReference type="NCBI Taxonomy" id="2022747"/>
    <lineage>
        <taxon>Bacteria</taxon>
        <taxon>Pseudomonadati</taxon>
        <taxon>Pseudomonadota</taxon>
        <taxon>Alphaproteobacteria</taxon>
        <taxon>Rhodospirillales</taxon>
        <taxon>Rhodospirillaceae</taxon>
        <taxon>Elstera</taxon>
    </lineage>
</organism>
<evidence type="ECO:0000313" key="3">
    <source>
        <dbReference type="EMBL" id="OYQ20160.1"/>
    </source>
</evidence>
<dbReference type="GO" id="GO:0030288">
    <property type="term" value="C:outer membrane-bounded periplasmic space"/>
    <property type="evidence" value="ECO:0007669"/>
    <property type="project" value="InterPro"/>
</dbReference>
<dbReference type="PANTHER" id="PTHR33376">
    <property type="match status" value="1"/>
</dbReference>
<dbReference type="GO" id="GO:0030246">
    <property type="term" value="F:carbohydrate binding"/>
    <property type="evidence" value="ECO:0007669"/>
    <property type="project" value="TreeGrafter"/>
</dbReference>